<protein>
    <recommendedName>
        <fullName evidence="1">Integrase catalytic domain-containing protein</fullName>
    </recommendedName>
</protein>
<evidence type="ECO:0000313" key="3">
    <source>
        <dbReference type="Proteomes" id="UP001234989"/>
    </source>
</evidence>
<accession>A0AAF0QVU6</accession>
<dbReference type="PANTHER" id="PTHR45835">
    <property type="entry name" value="YALI0A06105P"/>
    <property type="match status" value="1"/>
</dbReference>
<dbReference type="InterPro" id="IPR012337">
    <property type="entry name" value="RNaseH-like_sf"/>
</dbReference>
<proteinExistence type="predicted"/>
<name>A0AAF0QVU6_SOLVR</name>
<dbReference type="GO" id="GO:0003676">
    <property type="term" value="F:nucleic acid binding"/>
    <property type="evidence" value="ECO:0007669"/>
    <property type="project" value="InterPro"/>
</dbReference>
<evidence type="ECO:0000313" key="2">
    <source>
        <dbReference type="EMBL" id="WMV29720.1"/>
    </source>
</evidence>
<dbReference type="InterPro" id="IPR001584">
    <property type="entry name" value="Integrase_cat-core"/>
</dbReference>
<evidence type="ECO:0000259" key="1">
    <source>
        <dbReference type="PROSITE" id="PS50994"/>
    </source>
</evidence>
<keyword evidence="3" id="KW-1185">Reference proteome</keyword>
<dbReference type="Gene3D" id="3.30.420.10">
    <property type="entry name" value="Ribonuclease H-like superfamily/Ribonuclease H"/>
    <property type="match status" value="1"/>
</dbReference>
<dbReference type="SUPFAM" id="SSF53098">
    <property type="entry name" value="Ribonuclease H-like"/>
    <property type="match status" value="1"/>
</dbReference>
<dbReference type="AlphaFoldDB" id="A0AAF0QVU6"/>
<sequence>MDLVIGLSNTFKTHDSVWVIVDKLTKSTHFIPVRVTHTAKQLTYIYLRDIVQLHGVPISIISDRGARFTTKFWKSFKKSLGTQVELSTTFHPQTDGQSERVIQILTDLFRACAIDFGGHWDYQLPLAKFAYNNGAI</sequence>
<organism evidence="2 3">
    <name type="scientific">Solanum verrucosum</name>
    <dbReference type="NCBI Taxonomy" id="315347"/>
    <lineage>
        <taxon>Eukaryota</taxon>
        <taxon>Viridiplantae</taxon>
        <taxon>Streptophyta</taxon>
        <taxon>Embryophyta</taxon>
        <taxon>Tracheophyta</taxon>
        <taxon>Spermatophyta</taxon>
        <taxon>Magnoliopsida</taxon>
        <taxon>eudicotyledons</taxon>
        <taxon>Gunneridae</taxon>
        <taxon>Pentapetalae</taxon>
        <taxon>asterids</taxon>
        <taxon>lamiids</taxon>
        <taxon>Solanales</taxon>
        <taxon>Solanaceae</taxon>
        <taxon>Solanoideae</taxon>
        <taxon>Solaneae</taxon>
        <taxon>Solanum</taxon>
    </lineage>
</organism>
<dbReference type="InterPro" id="IPR036397">
    <property type="entry name" value="RNaseH_sf"/>
</dbReference>
<dbReference type="PANTHER" id="PTHR45835:SF99">
    <property type="entry name" value="CHROMO DOMAIN-CONTAINING PROTEIN-RELATED"/>
    <property type="match status" value="1"/>
</dbReference>
<reference evidence="2" key="1">
    <citation type="submission" date="2023-08" db="EMBL/GenBank/DDBJ databases">
        <title>A de novo genome assembly of Solanum verrucosum Schlechtendal, a Mexican diploid species geographically isolated from the other diploid A-genome species in potato relatives.</title>
        <authorList>
            <person name="Hosaka K."/>
        </authorList>
    </citation>
    <scope>NUCLEOTIDE SEQUENCE</scope>
    <source>
        <tissue evidence="2">Young leaves</tissue>
    </source>
</reference>
<dbReference type="PROSITE" id="PS50994">
    <property type="entry name" value="INTEGRASE"/>
    <property type="match status" value="1"/>
</dbReference>
<feature type="domain" description="Integrase catalytic" evidence="1">
    <location>
        <begin position="1"/>
        <end position="136"/>
    </location>
</feature>
<gene>
    <name evidence="2" type="ORF">MTR67_023105</name>
</gene>
<dbReference type="Proteomes" id="UP001234989">
    <property type="component" value="Chromosome 5"/>
</dbReference>
<dbReference type="GO" id="GO:0015074">
    <property type="term" value="P:DNA integration"/>
    <property type="evidence" value="ECO:0007669"/>
    <property type="project" value="InterPro"/>
</dbReference>
<dbReference type="EMBL" id="CP133616">
    <property type="protein sequence ID" value="WMV29720.1"/>
    <property type="molecule type" value="Genomic_DNA"/>
</dbReference>